<feature type="compositionally biased region" description="Basic and acidic residues" evidence="8">
    <location>
        <begin position="559"/>
        <end position="580"/>
    </location>
</feature>
<dbReference type="GO" id="GO:0005732">
    <property type="term" value="C:sno(s)RNA-containing ribonucleoprotein complex"/>
    <property type="evidence" value="ECO:0007669"/>
    <property type="project" value="UniProtKB-UniRule"/>
</dbReference>
<comment type="caution">
    <text evidence="9">The sequence shown here is derived from an EMBL/GenBank/DDBJ whole genome shotgun (WGS) entry which is preliminary data.</text>
</comment>
<feature type="compositionally biased region" description="Basic and acidic residues" evidence="8">
    <location>
        <begin position="676"/>
        <end position="686"/>
    </location>
</feature>
<comment type="subcellular location">
    <subcellularLocation>
        <location evidence="1 7">Nucleus</location>
        <location evidence="1 7">Nucleolus</location>
    </subcellularLocation>
</comment>
<keyword evidence="5 7" id="KW-0687">Ribonucleoprotein</keyword>
<feature type="compositionally biased region" description="Basic residues" evidence="8">
    <location>
        <begin position="581"/>
        <end position="603"/>
    </location>
</feature>
<dbReference type="GO" id="GO:0006364">
    <property type="term" value="P:rRNA processing"/>
    <property type="evidence" value="ECO:0007669"/>
    <property type="project" value="UniProtKB-KW"/>
</dbReference>
<evidence type="ECO:0000256" key="6">
    <source>
        <dbReference type="ARBA" id="ARBA00029455"/>
    </source>
</evidence>
<evidence type="ECO:0000256" key="4">
    <source>
        <dbReference type="ARBA" id="ARBA00023242"/>
    </source>
</evidence>
<dbReference type="GO" id="GO:0032040">
    <property type="term" value="C:small-subunit processome"/>
    <property type="evidence" value="ECO:0007669"/>
    <property type="project" value="TreeGrafter"/>
</dbReference>
<name>A0A835ZWT5_SHEEP</name>
<dbReference type="GO" id="GO:0034457">
    <property type="term" value="C:Mpp10 complex"/>
    <property type="evidence" value="ECO:0007669"/>
    <property type="project" value="UniProtKB-UniRule"/>
</dbReference>
<protein>
    <recommendedName>
        <fullName evidence="7">U3 small nucleolar ribonucleoprotein protein MPP10</fullName>
    </recommendedName>
</protein>
<feature type="compositionally biased region" description="Basic and acidic residues" evidence="8">
    <location>
        <begin position="324"/>
        <end position="334"/>
    </location>
</feature>
<keyword evidence="3 7" id="KW-0698">rRNA processing</keyword>
<gene>
    <name evidence="9" type="ORF">JEQ12_007798</name>
</gene>
<feature type="compositionally biased region" description="Acidic residues" evidence="8">
    <location>
        <begin position="119"/>
        <end position="156"/>
    </location>
</feature>
<feature type="compositionally biased region" description="Acidic residues" evidence="8">
    <location>
        <begin position="174"/>
        <end position="183"/>
    </location>
</feature>
<dbReference type="AlphaFoldDB" id="A0A835ZWT5"/>
<feature type="compositionally biased region" description="Basic and acidic residues" evidence="8">
    <location>
        <begin position="157"/>
        <end position="173"/>
    </location>
</feature>
<dbReference type="Pfam" id="PF04006">
    <property type="entry name" value="Mpp10"/>
    <property type="match status" value="1"/>
</dbReference>
<evidence type="ECO:0000256" key="1">
    <source>
        <dbReference type="ARBA" id="ARBA00004604"/>
    </source>
</evidence>
<evidence type="ECO:0000313" key="9">
    <source>
        <dbReference type="EMBL" id="KAG5198108.1"/>
    </source>
</evidence>
<dbReference type="Proteomes" id="UP000664991">
    <property type="component" value="Unassembled WGS sequence"/>
</dbReference>
<feature type="region of interest" description="Disordered" evidence="8">
    <location>
        <begin position="663"/>
        <end position="686"/>
    </location>
</feature>
<sequence>MARPAWRRRTLERCLKEVGKATDSPECFLTIQGELASKFTSLTKVLYDFNKVLENDRKHGSPLEKLMINNFDDEQIWQQLELQNEPILQHFQSTVSETIEDEDISLLPESEEQECEEDVMELEAAGQEDLEQDLEEEVEEAEEEEVSDLSADDPEADERAKNSSKLDLRKSPDFSDEDSDLDFDISKLERQSKVQSRVPRKPTEKSIVDDKFFKLSEMETFLENMEKEEEHRDDQEEDDIDFFEDVDSDEDEGGLFGGQDLKSGKSSRNLKYKDFFDPVESDEDVASVHDDGNELASNKEEEIAEEGEESISETDEDDDLEESGDSKQHKETLKRVTFALPNDEDTEDTNVLNVQKDYDEVKSSFEKRQEKMNEKIASLEKELLEKKPWQLQGEVTAQKRPENSLLEETLHFDHAVRMAPVITEETTLQLEDIIKQRIRDQAWDDVVRKEKPKEDAFEYKKRLTLDHEKSKLSLAEIYEQEYIKLNQQKAAEEENPEHVEIQKMMDSLFLKLDALSNFHFIPKPPVPEIKVVSNLPAVTMEEVAPVSVSDAALLAPEEVKEKNKAGDIKTAAEKTATDKKRERRKKKYQKHLKIKEKEKRRRLLEKNNPDQAGRYTKAAASEKLKQLTKTGKASLLKDEGKDKALKSSQAFFSRLQDQVKMQISNAKKTDKKKKKNQDISVHKLKL</sequence>
<comment type="function">
    <text evidence="7">Component of the 60-80S U3 small nucleolar ribonucleoprotein (U3 snoRNP). Required for the early cleavages during pre-18S ribosomal RNA processing.</text>
</comment>
<evidence type="ECO:0000256" key="8">
    <source>
        <dbReference type="SAM" id="MobiDB-lite"/>
    </source>
</evidence>
<feature type="compositionally biased region" description="Acidic residues" evidence="8">
    <location>
        <begin position="235"/>
        <end position="253"/>
    </location>
</feature>
<dbReference type="InterPro" id="IPR012173">
    <property type="entry name" value="Mpp10"/>
</dbReference>
<feature type="region of interest" description="Disordered" evidence="8">
    <location>
        <begin position="119"/>
        <end position="203"/>
    </location>
</feature>
<evidence type="ECO:0000256" key="7">
    <source>
        <dbReference type="PIRNR" id="PIRNR017300"/>
    </source>
</evidence>
<evidence type="ECO:0000256" key="5">
    <source>
        <dbReference type="ARBA" id="ARBA00023274"/>
    </source>
</evidence>
<dbReference type="PIRSF" id="PIRSF017300">
    <property type="entry name" value="snoRNP_Mpp10"/>
    <property type="match status" value="1"/>
</dbReference>
<evidence type="ECO:0000313" key="10">
    <source>
        <dbReference type="Proteomes" id="UP000664991"/>
    </source>
</evidence>
<feature type="region of interest" description="Disordered" evidence="8">
    <location>
        <begin position="559"/>
        <end position="642"/>
    </location>
</feature>
<evidence type="ECO:0000256" key="3">
    <source>
        <dbReference type="ARBA" id="ARBA00022552"/>
    </source>
</evidence>
<keyword evidence="2 7" id="KW-0690">Ribosome biogenesis</keyword>
<accession>A0A835ZWT5</accession>
<reference evidence="9 10" key="1">
    <citation type="submission" date="2020-12" db="EMBL/GenBank/DDBJ databases">
        <title>De novo assembly of Tibetan sheep genome.</title>
        <authorList>
            <person name="Li X."/>
        </authorList>
    </citation>
    <scope>NUCLEOTIDE SEQUENCE [LARGE SCALE GENOMIC DNA]</scope>
    <source>
        <tissue evidence="9">Heart</tissue>
    </source>
</reference>
<dbReference type="PANTHER" id="PTHR17039">
    <property type="entry name" value="U3 SMALL NUCLEOLAR RIBONUCLEOPROTEIN PROTEIN MPP10"/>
    <property type="match status" value="1"/>
</dbReference>
<dbReference type="EMBL" id="JAEMGP010000018">
    <property type="protein sequence ID" value="KAG5198108.1"/>
    <property type="molecule type" value="Genomic_DNA"/>
</dbReference>
<feature type="compositionally biased region" description="Acidic residues" evidence="8">
    <location>
        <begin position="302"/>
        <end position="323"/>
    </location>
</feature>
<dbReference type="PANTHER" id="PTHR17039:SF0">
    <property type="entry name" value="U3 SMALL NUCLEOLAR RIBONUCLEOPROTEIN PROTEIN MPP10"/>
    <property type="match status" value="1"/>
</dbReference>
<feature type="region of interest" description="Disordered" evidence="8">
    <location>
        <begin position="221"/>
        <end position="267"/>
    </location>
</feature>
<feature type="compositionally biased region" description="Basic and acidic residues" evidence="8">
    <location>
        <begin position="224"/>
        <end position="234"/>
    </location>
</feature>
<evidence type="ECO:0000256" key="2">
    <source>
        <dbReference type="ARBA" id="ARBA00022517"/>
    </source>
</evidence>
<comment type="similarity">
    <text evidence="6 7">Belongs to the MPP10 family.</text>
</comment>
<proteinExistence type="inferred from homology"/>
<feature type="region of interest" description="Disordered" evidence="8">
    <location>
        <begin position="279"/>
        <end position="353"/>
    </location>
</feature>
<keyword evidence="4 7" id="KW-0539">Nucleus</keyword>
<feature type="compositionally biased region" description="Basic and acidic residues" evidence="8">
    <location>
        <begin position="286"/>
        <end position="301"/>
    </location>
</feature>
<organism evidence="9 10">
    <name type="scientific">Ovis aries</name>
    <name type="common">Sheep</name>
    <dbReference type="NCBI Taxonomy" id="9940"/>
    <lineage>
        <taxon>Eukaryota</taxon>
        <taxon>Metazoa</taxon>
        <taxon>Chordata</taxon>
        <taxon>Craniata</taxon>
        <taxon>Vertebrata</taxon>
        <taxon>Euteleostomi</taxon>
        <taxon>Mammalia</taxon>
        <taxon>Eutheria</taxon>
        <taxon>Laurasiatheria</taxon>
        <taxon>Artiodactyla</taxon>
        <taxon>Ruminantia</taxon>
        <taxon>Pecora</taxon>
        <taxon>Bovidae</taxon>
        <taxon>Caprinae</taxon>
        <taxon>Ovis</taxon>
    </lineage>
</organism>